<dbReference type="EMBL" id="IACM01145504">
    <property type="protein sequence ID" value="LAB40943.1"/>
    <property type="molecule type" value="Transcribed_RNA"/>
</dbReference>
<dbReference type="AlphaFoldDB" id="A0A2D4N7G6"/>
<reference evidence="2" key="1">
    <citation type="submission" date="2017-07" db="EMBL/GenBank/DDBJ databases">
        <authorList>
            <person name="Mikheyev A."/>
            <person name="Grau M."/>
        </authorList>
    </citation>
    <scope>NUCLEOTIDE SEQUENCE</scope>
    <source>
        <tissue evidence="2">Venom_gland</tissue>
    </source>
</reference>
<sequence>MHAKLGDLFTSGLVGWQSCLGLGGGSLLSLWIKDPKLGMWYMCMCVCVHACRHLTASSLGTQGACGAPSCPQINQCNLFQTDPAIPIQPCPVSSVEPAMPTYLQRPSCNHPAMPTQPRPPGHCELS</sequence>
<feature type="transmembrane region" description="Helical" evidence="1">
    <location>
        <begin position="14"/>
        <end position="32"/>
    </location>
</feature>
<evidence type="ECO:0000313" key="2">
    <source>
        <dbReference type="EMBL" id="LAB40943.1"/>
    </source>
</evidence>
<protein>
    <submittedName>
        <fullName evidence="2">Uncharacterized protein</fullName>
    </submittedName>
</protein>
<keyword evidence="1" id="KW-0472">Membrane</keyword>
<accession>A0A2D4N7G6</accession>
<reference evidence="2" key="2">
    <citation type="submission" date="2017-11" db="EMBL/GenBank/DDBJ databases">
        <title>Coralsnake Venomics: Analyses of Venom Gland Transcriptomes and Proteomes of Six Brazilian Taxa.</title>
        <authorList>
            <person name="Aird S.D."/>
            <person name="Jorge da Silva N."/>
            <person name="Qiu L."/>
            <person name="Villar-Briones A."/>
            <person name="Aparecida-Saddi V."/>
            <person name="Campos-Telles M.P."/>
            <person name="Grau M."/>
            <person name="Mikheyev A.S."/>
        </authorList>
    </citation>
    <scope>NUCLEOTIDE SEQUENCE</scope>
    <source>
        <tissue evidence="2">Venom_gland</tissue>
    </source>
</reference>
<keyword evidence="1" id="KW-0812">Transmembrane</keyword>
<keyword evidence="1" id="KW-1133">Transmembrane helix</keyword>
<dbReference type="PROSITE" id="PS51257">
    <property type="entry name" value="PROKAR_LIPOPROTEIN"/>
    <property type="match status" value="1"/>
</dbReference>
<organism evidence="2">
    <name type="scientific">Micrurus spixii</name>
    <name type="common">Amazon coral snake</name>
    <dbReference type="NCBI Taxonomy" id="129469"/>
    <lineage>
        <taxon>Eukaryota</taxon>
        <taxon>Metazoa</taxon>
        <taxon>Chordata</taxon>
        <taxon>Craniata</taxon>
        <taxon>Vertebrata</taxon>
        <taxon>Euteleostomi</taxon>
        <taxon>Lepidosauria</taxon>
        <taxon>Squamata</taxon>
        <taxon>Bifurcata</taxon>
        <taxon>Unidentata</taxon>
        <taxon>Episquamata</taxon>
        <taxon>Toxicofera</taxon>
        <taxon>Serpentes</taxon>
        <taxon>Colubroidea</taxon>
        <taxon>Elapidae</taxon>
        <taxon>Elapinae</taxon>
        <taxon>Micrurus</taxon>
    </lineage>
</organism>
<proteinExistence type="predicted"/>
<name>A0A2D4N7G6_9SAUR</name>
<evidence type="ECO:0000256" key="1">
    <source>
        <dbReference type="SAM" id="Phobius"/>
    </source>
</evidence>